<evidence type="ECO:0000313" key="1">
    <source>
        <dbReference type="EMBL" id="MDI1437221.1"/>
    </source>
</evidence>
<dbReference type="EMBL" id="JARZHI010000113">
    <property type="protein sequence ID" value="MDI1437221.1"/>
    <property type="molecule type" value="Genomic_DNA"/>
</dbReference>
<proteinExistence type="predicted"/>
<dbReference type="Gene3D" id="1.25.40.10">
    <property type="entry name" value="Tetratricopeptide repeat domain"/>
    <property type="match status" value="1"/>
</dbReference>
<evidence type="ECO:0000313" key="2">
    <source>
        <dbReference type="Proteomes" id="UP001160301"/>
    </source>
</evidence>
<sequence length="622" mass="68237">MSGRPVSDLREEARMASARGDLARARTALVSALGQTIAREEEYAAAVRDLREVLVASGDPRGALTLDWYTGSERGQRDLVTSGRVPMIDRARTYLAWADRAEDASRKQALYAKAADEYESAGLVAQAAIARERGGDLYRARALWSRLSQVLGASGGDFYAAGLARFNLARTSTRTGEPAAAREAVVAAVHLLEEAADRYETIGQRERAFDCYQVLIAIGRESGEFEHVLEGYVNVIRILREDHLRYYALQSYEEALSAAEKQKEVSAAATLAREMSAYARKEGLPAVANFGTLAQARLWQEVAEASKARGAPPSIAENALLAAVIALGEAGQYGKVGAVYEKLAALDLEEARRKHYTNARKRYVEAQDLRIESQPLPAHLRHEVGFPEVWHVDLVEWEQRGSASQASGDVVLDPSAWSEVTRRRAMLARLTALAIEAEEEASPGRTAQSQLYATLAEQLALVELYTILSPLEVLFRRPEREVRIAVVRALSRFLYKRTFITLREALVDAEGGVVQEGAKALEELRFPHAFDPLARIYRESQSAVVRASTVKALARIDTLEAAEMLLGVIEHDGREERQAALEALKRARGMKFVDVAKSALPGLSSAAQSAVREVLRSRGIGG</sequence>
<accession>A0ABT6P9G6</accession>
<dbReference type="SUPFAM" id="SSF48371">
    <property type="entry name" value="ARM repeat"/>
    <property type="match status" value="1"/>
</dbReference>
<dbReference type="Pfam" id="PF13646">
    <property type="entry name" value="HEAT_2"/>
    <property type="match status" value="1"/>
</dbReference>
<dbReference type="InterPro" id="IPR011990">
    <property type="entry name" value="TPR-like_helical_dom_sf"/>
</dbReference>
<dbReference type="Gene3D" id="1.25.10.10">
    <property type="entry name" value="Leucine-rich Repeat Variant"/>
    <property type="match status" value="1"/>
</dbReference>
<comment type="caution">
    <text evidence="1">The sequence shown here is derived from an EMBL/GenBank/DDBJ whole genome shotgun (WGS) entry which is preliminary data.</text>
</comment>
<reference evidence="1 2" key="1">
    <citation type="submission" date="2023-04" db="EMBL/GenBank/DDBJ databases">
        <title>The genome sequence of Polyangium sorediatum DSM14670.</title>
        <authorList>
            <person name="Zhang X."/>
        </authorList>
    </citation>
    <scope>NUCLEOTIDE SEQUENCE [LARGE SCALE GENOMIC DNA]</scope>
    <source>
        <strain evidence="1 2">DSM 14670</strain>
    </source>
</reference>
<dbReference type="InterPro" id="IPR011989">
    <property type="entry name" value="ARM-like"/>
</dbReference>
<dbReference type="RefSeq" id="WP_284721895.1">
    <property type="nucleotide sequence ID" value="NZ_JARZHI010000113.1"/>
</dbReference>
<gene>
    <name evidence="1" type="ORF">QHF89_47380</name>
</gene>
<name>A0ABT6P9G6_9BACT</name>
<organism evidence="1 2">
    <name type="scientific">Polyangium sorediatum</name>
    <dbReference type="NCBI Taxonomy" id="889274"/>
    <lineage>
        <taxon>Bacteria</taxon>
        <taxon>Pseudomonadati</taxon>
        <taxon>Myxococcota</taxon>
        <taxon>Polyangia</taxon>
        <taxon>Polyangiales</taxon>
        <taxon>Polyangiaceae</taxon>
        <taxon>Polyangium</taxon>
    </lineage>
</organism>
<keyword evidence="2" id="KW-1185">Reference proteome</keyword>
<dbReference type="InterPro" id="IPR016024">
    <property type="entry name" value="ARM-type_fold"/>
</dbReference>
<dbReference type="Proteomes" id="UP001160301">
    <property type="component" value="Unassembled WGS sequence"/>
</dbReference>
<protein>
    <submittedName>
        <fullName evidence="1">HEAT repeat domain-containing protein</fullName>
    </submittedName>
</protein>